<gene>
    <name evidence="7" type="ORF">SCA03_65520</name>
</gene>
<evidence type="ECO:0000313" key="8">
    <source>
        <dbReference type="Proteomes" id="UP000319210"/>
    </source>
</evidence>
<evidence type="ECO:0000256" key="4">
    <source>
        <dbReference type="ARBA" id="ARBA00023239"/>
    </source>
</evidence>
<dbReference type="UniPathway" id="UPA00564">
    <property type="reaction ID" value="UER00628"/>
</dbReference>
<evidence type="ECO:0000313" key="7">
    <source>
        <dbReference type="EMBL" id="GEB54001.1"/>
    </source>
</evidence>
<proteinExistence type="inferred from homology"/>
<dbReference type="GO" id="GO:0042838">
    <property type="term" value="P:D-glucarate catabolic process"/>
    <property type="evidence" value="ECO:0007669"/>
    <property type="project" value="UniProtKB-UniRule"/>
</dbReference>
<dbReference type="SMART" id="SM01130">
    <property type="entry name" value="DHDPS"/>
    <property type="match status" value="1"/>
</dbReference>
<comment type="catalytic activity">
    <reaction evidence="1 5">
        <text>5-dehydro-4-deoxy-D-glucarate + H(+) = 2,5-dioxopentanoate + CO2 + H2O</text>
        <dbReference type="Rhea" id="RHEA:24608"/>
        <dbReference type="ChEBI" id="CHEBI:15377"/>
        <dbReference type="ChEBI" id="CHEBI:15378"/>
        <dbReference type="ChEBI" id="CHEBI:16526"/>
        <dbReference type="ChEBI" id="CHEBI:42819"/>
        <dbReference type="ChEBI" id="CHEBI:58136"/>
        <dbReference type="EC" id="4.2.1.41"/>
    </reaction>
</comment>
<comment type="pathway">
    <text evidence="2 5">Carbohydrate acid metabolism; D-glucarate degradation; 2,5-dioxopentanoate from D-glucarate: step 2/2.</text>
</comment>
<evidence type="ECO:0000256" key="2">
    <source>
        <dbReference type="ARBA" id="ARBA00004983"/>
    </source>
</evidence>
<evidence type="ECO:0000256" key="3">
    <source>
        <dbReference type="ARBA" id="ARBA00007592"/>
    </source>
</evidence>
<dbReference type="PANTHER" id="PTHR12128">
    <property type="entry name" value="DIHYDRODIPICOLINATE SYNTHASE"/>
    <property type="match status" value="1"/>
</dbReference>
<name>A0A4Y3R8M9_STRCI</name>
<dbReference type="GO" id="GO:0008840">
    <property type="term" value="F:4-hydroxy-tetrahydrodipicolinate synthase activity"/>
    <property type="evidence" value="ECO:0007669"/>
    <property type="project" value="TreeGrafter"/>
</dbReference>
<dbReference type="GO" id="GO:0047448">
    <property type="term" value="F:5-dehydro-4-deoxyglucarate dehydratase activity"/>
    <property type="evidence" value="ECO:0007669"/>
    <property type="project" value="UniProtKB-UniRule"/>
</dbReference>
<keyword evidence="4 5" id="KW-0456">Lyase</keyword>
<accession>A0A4Y3R8M9</accession>
<reference evidence="7 8" key="1">
    <citation type="submission" date="2019-06" db="EMBL/GenBank/DDBJ databases">
        <title>Whole genome shotgun sequence of Streptomyces cacaoi subsp. cacaoi NBRC 12748.</title>
        <authorList>
            <person name="Hosoyama A."/>
            <person name="Uohara A."/>
            <person name="Ohji S."/>
            <person name="Ichikawa N."/>
        </authorList>
    </citation>
    <scope>NUCLEOTIDE SEQUENCE [LARGE SCALE GENOMIC DNA]</scope>
    <source>
        <strain evidence="7 8">NBRC 12748</strain>
    </source>
</reference>
<sequence length="370" mass="38786">MDVNQKHARNLHGRPGATAKERRMPSSQPPPRPASGARSLGRRLGGLLFFPVTAFAPDGSLAPEVYRAHVRAGIDAGAGAVFACCGTGEFHALTPREFRTCVGVAVEEAAGRVPVVAGTGHGTAQAVEYAGLAEQAGADGLLAMPPYLVTPDQQGLLRHYTAIARATRLETVVYQRDNAVFTPGTVVELARQPGITGLKDGLGDLDLLQRIITRVRVAGLDDGFRYFNGLPTAELTGLAYRALGVELYSSAVFCFAPRIALAFHRALGRGDGTTVRALLDGFYVPLVELRNKGRGYAVSLVKAGVRLGGLDVGGVRPPLSEPAPEHIEELRALIERGHELADALEADPAAHGPGAQPPAAVPGDDGPGGR</sequence>
<dbReference type="HAMAP" id="MF_00694">
    <property type="entry name" value="KDGDH"/>
    <property type="match status" value="1"/>
</dbReference>
<evidence type="ECO:0000256" key="1">
    <source>
        <dbReference type="ARBA" id="ARBA00001446"/>
    </source>
</evidence>
<dbReference type="InterPro" id="IPR013785">
    <property type="entry name" value="Aldolase_TIM"/>
</dbReference>
<evidence type="ECO:0000256" key="6">
    <source>
        <dbReference type="SAM" id="MobiDB-lite"/>
    </source>
</evidence>
<dbReference type="Proteomes" id="UP000319210">
    <property type="component" value="Unassembled WGS sequence"/>
</dbReference>
<dbReference type="EC" id="4.2.1.41" evidence="5"/>
<dbReference type="EMBL" id="BJMM01000075">
    <property type="protein sequence ID" value="GEB54001.1"/>
    <property type="molecule type" value="Genomic_DNA"/>
</dbReference>
<keyword evidence="8" id="KW-1185">Reference proteome</keyword>
<dbReference type="AlphaFoldDB" id="A0A4Y3R8M9"/>
<feature type="compositionally biased region" description="Basic residues" evidence="6">
    <location>
        <begin position="1"/>
        <end position="12"/>
    </location>
</feature>
<dbReference type="NCBIfam" id="NF002958">
    <property type="entry name" value="PRK03620.1"/>
    <property type="match status" value="1"/>
</dbReference>
<organism evidence="7 8">
    <name type="scientific">Streptomyces cacaoi</name>
    <dbReference type="NCBI Taxonomy" id="1898"/>
    <lineage>
        <taxon>Bacteria</taxon>
        <taxon>Bacillati</taxon>
        <taxon>Actinomycetota</taxon>
        <taxon>Actinomycetes</taxon>
        <taxon>Kitasatosporales</taxon>
        <taxon>Streptomycetaceae</taxon>
        <taxon>Streptomyces</taxon>
    </lineage>
</organism>
<comment type="similarity">
    <text evidence="3 5">Belongs to the DapA family.</text>
</comment>
<dbReference type="Gene3D" id="3.20.20.70">
    <property type="entry name" value="Aldolase class I"/>
    <property type="match status" value="1"/>
</dbReference>
<evidence type="ECO:0000256" key="5">
    <source>
        <dbReference type="HAMAP-Rule" id="MF_00694"/>
    </source>
</evidence>
<dbReference type="InterPro" id="IPR017655">
    <property type="entry name" value="Dehydro-deoxyglucarate_dehyd"/>
</dbReference>
<protein>
    <recommendedName>
        <fullName evidence="5">Probable 5-dehydro-4-deoxyglucarate dehydratase</fullName>
        <ecNumber evidence="5">4.2.1.41</ecNumber>
    </recommendedName>
    <alternativeName>
        <fullName evidence="5">5-keto-4-deoxy-glucarate dehydratase</fullName>
        <shortName evidence="5">KDGDH</shortName>
    </alternativeName>
</protein>
<dbReference type="SUPFAM" id="SSF51569">
    <property type="entry name" value="Aldolase"/>
    <property type="match status" value="1"/>
</dbReference>
<feature type="region of interest" description="Disordered" evidence="6">
    <location>
        <begin position="344"/>
        <end position="370"/>
    </location>
</feature>
<feature type="region of interest" description="Disordered" evidence="6">
    <location>
        <begin position="1"/>
        <end position="38"/>
    </location>
</feature>
<dbReference type="InterPro" id="IPR002220">
    <property type="entry name" value="DapA-like"/>
</dbReference>
<comment type="caution">
    <text evidence="7">The sequence shown here is derived from an EMBL/GenBank/DDBJ whole genome shotgun (WGS) entry which is preliminary data.</text>
</comment>
<dbReference type="Pfam" id="PF00701">
    <property type="entry name" value="DHDPS"/>
    <property type="match status" value="1"/>
</dbReference>
<dbReference type="PANTHER" id="PTHR12128:SF19">
    <property type="entry name" value="5-DEHYDRO-4-DEOXYGLUCARATE DEHYDRATASE 2-RELATED"/>
    <property type="match status" value="1"/>
</dbReference>